<dbReference type="OrthoDB" id="9775494at2"/>
<dbReference type="RefSeq" id="WP_089746262.1">
    <property type="nucleotide sequence ID" value="NZ_FOGF01000009.1"/>
</dbReference>
<evidence type="ECO:0000313" key="4">
    <source>
        <dbReference type="Proteomes" id="UP000198556"/>
    </source>
</evidence>
<organism evidence="3 4">
    <name type="scientific">Granulicatella balaenopterae</name>
    <dbReference type="NCBI Taxonomy" id="137733"/>
    <lineage>
        <taxon>Bacteria</taxon>
        <taxon>Bacillati</taxon>
        <taxon>Bacillota</taxon>
        <taxon>Bacilli</taxon>
        <taxon>Lactobacillales</taxon>
        <taxon>Carnobacteriaceae</taxon>
        <taxon>Granulicatella</taxon>
    </lineage>
</organism>
<comment type="function">
    <text evidence="1">May bind long-chain fatty acids, such as palmitate, and may play a role in lipid transport or fatty acid metabolism.</text>
</comment>
<sequence length="287" mass="32045">MKIAIVTDSTAYLSNEEVLASNIHVLPLSVIFGQETYLECIDLGYQDFYNKMRTSDIFPTSSQPAFGYVLETFENLAKDYDAIISIHLSSKISGSYQTACTIADELKDIIPIYPIDSGISCAPQAQVVRLTKQLADLDYTPEEILPLCQRLLDDTHDYFVVDDLNNLQRGGRLSAGAAMIGSMLKIKPVLTFVDKEIVVYEKIRTQSKAMKRIDTIVSDTITDQGQNFEASIIHANCPEKALKWKETLQKEFPLLEIKIEQFGPVIGTHLGEGALGLGWAPKLENYR</sequence>
<dbReference type="PANTHER" id="PTHR33434:SF2">
    <property type="entry name" value="FATTY ACID-BINDING PROTEIN TM_1468"/>
    <property type="match status" value="1"/>
</dbReference>
<dbReference type="Proteomes" id="UP000198556">
    <property type="component" value="Unassembled WGS sequence"/>
</dbReference>
<dbReference type="SUPFAM" id="SSF82549">
    <property type="entry name" value="DAK1/DegV-like"/>
    <property type="match status" value="1"/>
</dbReference>
<reference evidence="3 4" key="1">
    <citation type="submission" date="2016-10" db="EMBL/GenBank/DDBJ databases">
        <authorList>
            <person name="de Groot N.N."/>
        </authorList>
    </citation>
    <scope>NUCLEOTIDE SEQUENCE [LARGE SCALE GENOMIC DNA]</scope>
    <source>
        <strain evidence="3 4">DSM 15827</strain>
    </source>
</reference>
<keyword evidence="2" id="KW-0446">Lipid-binding</keyword>
<evidence type="ECO:0000256" key="2">
    <source>
        <dbReference type="ARBA" id="ARBA00023121"/>
    </source>
</evidence>
<dbReference type="Pfam" id="PF02645">
    <property type="entry name" value="DegV"/>
    <property type="match status" value="1"/>
</dbReference>
<protein>
    <submittedName>
        <fullName evidence="3">EDD domain protein, DegV family</fullName>
    </submittedName>
</protein>
<dbReference type="InterPro" id="IPR043168">
    <property type="entry name" value="DegV_C"/>
</dbReference>
<name>A0A1H9JIG5_9LACT</name>
<gene>
    <name evidence="3" type="ORF">SAMN05421767_1092</name>
</gene>
<dbReference type="Gene3D" id="3.30.1180.10">
    <property type="match status" value="1"/>
</dbReference>
<dbReference type="PANTHER" id="PTHR33434">
    <property type="entry name" value="DEGV DOMAIN-CONTAINING PROTEIN DR_1986-RELATED"/>
    <property type="match status" value="1"/>
</dbReference>
<dbReference type="PROSITE" id="PS51482">
    <property type="entry name" value="DEGV"/>
    <property type="match status" value="1"/>
</dbReference>
<evidence type="ECO:0000313" key="3">
    <source>
        <dbReference type="EMBL" id="SEQ86345.1"/>
    </source>
</evidence>
<dbReference type="EMBL" id="FOGF01000009">
    <property type="protein sequence ID" value="SEQ86345.1"/>
    <property type="molecule type" value="Genomic_DNA"/>
</dbReference>
<keyword evidence="4" id="KW-1185">Reference proteome</keyword>
<accession>A0A1H9JIG5</accession>
<evidence type="ECO:0000256" key="1">
    <source>
        <dbReference type="ARBA" id="ARBA00003238"/>
    </source>
</evidence>
<dbReference type="AlphaFoldDB" id="A0A1H9JIG5"/>
<dbReference type="InterPro" id="IPR003797">
    <property type="entry name" value="DegV"/>
</dbReference>
<dbReference type="GO" id="GO:0008289">
    <property type="term" value="F:lipid binding"/>
    <property type="evidence" value="ECO:0007669"/>
    <property type="project" value="UniProtKB-KW"/>
</dbReference>
<proteinExistence type="predicted"/>
<dbReference type="Gene3D" id="3.40.50.10170">
    <property type="match status" value="1"/>
</dbReference>
<dbReference type="NCBIfam" id="TIGR00762">
    <property type="entry name" value="DegV"/>
    <property type="match status" value="1"/>
</dbReference>
<dbReference type="STRING" id="137733.SAMN05421767_1092"/>
<dbReference type="InterPro" id="IPR050270">
    <property type="entry name" value="DegV_domain_contain"/>
</dbReference>